<reference evidence="4" key="1">
    <citation type="submission" date="2022-06" db="EMBL/GenBank/DDBJ databases">
        <title>Dynamics of rice microbiomes reveals core vertical transmitted seed endophytes.</title>
        <authorList>
            <person name="Liao K."/>
            <person name="Zhang X."/>
        </authorList>
    </citation>
    <scope>NUCLEOTIDE SEQUENCE</scope>
    <source>
        <strain evidence="4">JR3-14</strain>
    </source>
</reference>
<name>A0AA46SUH4_9XANT</name>
<evidence type="ECO:0000259" key="3">
    <source>
        <dbReference type="PROSITE" id="PS51459"/>
    </source>
</evidence>
<dbReference type="EMBL" id="CP099534">
    <property type="protein sequence ID" value="UYK88786.1"/>
    <property type="molecule type" value="Genomic_DNA"/>
</dbReference>
<dbReference type="AlphaFoldDB" id="A0AA46SUH4"/>
<dbReference type="InterPro" id="IPR040198">
    <property type="entry name" value="Fido_containing"/>
</dbReference>
<dbReference type="PANTHER" id="PTHR13504">
    <property type="entry name" value="FIDO DOMAIN-CONTAINING PROTEIN DDB_G0283145"/>
    <property type="match status" value="1"/>
</dbReference>
<dbReference type="RefSeq" id="WP_267093140.1">
    <property type="nucleotide sequence ID" value="NZ_CP099534.1"/>
</dbReference>
<dbReference type="InterPro" id="IPR036597">
    <property type="entry name" value="Fido-like_dom_sf"/>
</dbReference>
<accession>A0AA46SUH4</accession>
<organism evidence="4 5">
    <name type="scientific">Xanthomonas sacchari</name>
    <dbReference type="NCBI Taxonomy" id="56458"/>
    <lineage>
        <taxon>Bacteria</taxon>
        <taxon>Pseudomonadati</taxon>
        <taxon>Pseudomonadota</taxon>
        <taxon>Gammaproteobacteria</taxon>
        <taxon>Lysobacterales</taxon>
        <taxon>Lysobacteraceae</taxon>
        <taxon>Xanthomonas</taxon>
    </lineage>
</organism>
<dbReference type="SUPFAM" id="SSF140931">
    <property type="entry name" value="Fic-like"/>
    <property type="match status" value="1"/>
</dbReference>
<proteinExistence type="predicted"/>
<gene>
    <name evidence="4" type="ORF">NG824_20370</name>
</gene>
<protein>
    <submittedName>
        <fullName evidence="4">Fic family protein</fullName>
    </submittedName>
</protein>
<feature type="domain" description="Fido" evidence="3">
    <location>
        <begin position="178"/>
        <end position="331"/>
    </location>
</feature>
<dbReference type="Pfam" id="PF02661">
    <property type="entry name" value="Fic"/>
    <property type="match status" value="1"/>
</dbReference>
<dbReference type="Proteomes" id="UP001164392">
    <property type="component" value="Chromosome"/>
</dbReference>
<dbReference type="InterPro" id="IPR003812">
    <property type="entry name" value="Fido"/>
</dbReference>
<keyword evidence="2" id="KW-0067">ATP-binding</keyword>
<dbReference type="PANTHER" id="PTHR13504:SF38">
    <property type="entry name" value="FIDO DOMAIN-CONTAINING PROTEIN"/>
    <property type="match status" value="1"/>
</dbReference>
<dbReference type="PROSITE" id="PS51459">
    <property type="entry name" value="FIDO"/>
    <property type="match status" value="1"/>
</dbReference>
<keyword evidence="2" id="KW-0547">Nucleotide-binding</keyword>
<sequence length="442" mass="50013">MKLPVSPPDSWRLLADEPERMMRVFRSKIGPEVAGSYEHWDKLRHRVAPDGLTTEEWWAGIKWSRQALARELDLVDKDDENFVVSITDSMQRRLHYIDREAAGAIKGMESSGGQNRFLIRSLIEEAMTSSQLEGAATTRAVAKEMLSTGRLPRDQSERMIYNNYLAMNMIRDRGKRPITPEEVLELHSILTDGTLESAEYSGRYRSVGDNVVIYDRDSPPTLLHVPPPAIQVADRMRRLCAFANDTASETFIHPVVRAIAIHFQIGYDHPFVDGNGRTARALFYWSMMNSGYWLTEYLSISSVLKKSPGKYMRAYLYTESDGADLSYFVSQQLEAIEQSIQALHTYIAKKQQEDRLARHVLRKAHVGDAVLNHRQRALLANALKDPDRPYTVAGHRSAHTITYPTALGDLNSLVAAGLLYKQRVGKAFEYYPVPGLARMLGA</sequence>
<dbReference type="GO" id="GO:0005524">
    <property type="term" value="F:ATP binding"/>
    <property type="evidence" value="ECO:0007669"/>
    <property type="project" value="UniProtKB-KW"/>
</dbReference>
<feature type="active site" evidence="1">
    <location>
        <position position="269"/>
    </location>
</feature>
<dbReference type="Gene3D" id="1.10.3290.10">
    <property type="entry name" value="Fido-like domain"/>
    <property type="match status" value="1"/>
</dbReference>
<evidence type="ECO:0000256" key="1">
    <source>
        <dbReference type="PIRSR" id="PIRSR640198-1"/>
    </source>
</evidence>
<evidence type="ECO:0000313" key="4">
    <source>
        <dbReference type="EMBL" id="UYK88786.1"/>
    </source>
</evidence>
<evidence type="ECO:0000256" key="2">
    <source>
        <dbReference type="PIRSR" id="PIRSR640198-2"/>
    </source>
</evidence>
<feature type="binding site" evidence="2">
    <location>
        <begin position="273"/>
        <end position="280"/>
    </location>
    <ligand>
        <name>ATP</name>
        <dbReference type="ChEBI" id="CHEBI:30616"/>
    </ligand>
</feature>
<evidence type="ECO:0000313" key="5">
    <source>
        <dbReference type="Proteomes" id="UP001164392"/>
    </source>
</evidence>